<dbReference type="Gene3D" id="1.10.150.750">
    <property type="match status" value="1"/>
</dbReference>
<evidence type="ECO:0000313" key="2">
    <source>
        <dbReference type="EMBL" id="MCL7931076.1"/>
    </source>
</evidence>
<accession>A0ABT0STM9</accession>
<dbReference type="InterPro" id="IPR036412">
    <property type="entry name" value="HAD-like_sf"/>
</dbReference>
<dbReference type="SUPFAM" id="SSF56784">
    <property type="entry name" value="HAD-like"/>
    <property type="match status" value="1"/>
</dbReference>
<protein>
    <submittedName>
        <fullName evidence="2">Haloacid dehalogenase type II</fullName>
    </submittedName>
</protein>
<organism evidence="2 3">
    <name type="scientific">Halomonas llamarensis</name>
    <dbReference type="NCBI Taxonomy" id="2945104"/>
    <lineage>
        <taxon>Bacteria</taxon>
        <taxon>Pseudomonadati</taxon>
        <taxon>Pseudomonadota</taxon>
        <taxon>Gammaproteobacteria</taxon>
        <taxon>Oceanospirillales</taxon>
        <taxon>Halomonadaceae</taxon>
        <taxon>Halomonas</taxon>
    </lineage>
</organism>
<dbReference type="CDD" id="cd02588">
    <property type="entry name" value="HAD_L2-DEX"/>
    <property type="match status" value="1"/>
</dbReference>
<dbReference type="NCBIfam" id="TIGR01493">
    <property type="entry name" value="HAD-SF-IA-v2"/>
    <property type="match status" value="1"/>
</dbReference>
<sequence length="242" mass="27798">MKAIVFDVFGTIVDWRSSLIHQFNELEKELGLELPCEALTDQWRQLYAPSMDRVRQGELPWTVLDDLHRESLVKLLNQHGIALDEATIDRINLFWHRLTPWPDVQRGLQRLKEQYIIATLTNGNISLMVDVARYAELPWDMVFSAELFQHYKPDPEVYLGACHLLRLPPEEVMLCAAHNSDLRAARALGMKTAFIPRRTEYGLQQRNDLEAEEAWDVVAEDLVALSEQGASHPGHMSRAKCV</sequence>
<reference evidence="2" key="1">
    <citation type="submission" date="2022-05" db="EMBL/GenBank/DDBJ databases">
        <title>Halomonas geminus sp. nov. and Halomonas llamarensis sp. nov. isolated from high-altitude salars of the Atacama Desert.</title>
        <authorList>
            <person name="Hintersatz C."/>
            <person name="Rojas L.A."/>
            <person name="Wei T.-S."/>
            <person name="Kutschke S."/>
            <person name="Lehmann F."/>
            <person name="Jain R."/>
            <person name="Pollmann K."/>
        </authorList>
    </citation>
    <scope>NUCLEOTIDE SEQUENCE</scope>
    <source>
        <strain evidence="2">ATCHA</strain>
    </source>
</reference>
<dbReference type="SFLD" id="SFLDS00003">
    <property type="entry name" value="Haloacid_Dehalogenase"/>
    <property type="match status" value="1"/>
</dbReference>
<name>A0ABT0STM9_9GAMM</name>
<gene>
    <name evidence="2" type="ORF">M8006_13985</name>
</gene>
<dbReference type="NCBIfam" id="TIGR01428">
    <property type="entry name" value="HAD_type_II"/>
    <property type="match status" value="1"/>
</dbReference>
<comment type="caution">
    <text evidence="2">The sequence shown here is derived from an EMBL/GenBank/DDBJ whole genome shotgun (WGS) entry which is preliminary data.</text>
</comment>
<dbReference type="Pfam" id="PF00702">
    <property type="entry name" value="Hydrolase"/>
    <property type="match status" value="1"/>
</dbReference>
<dbReference type="RefSeq" id="WP_250083230.1">
    <property type="nucleotide sequence ID" value="NZ_JAMJPJ010000027.1"/>
</dbReference>
<evidence type="ECO:0000256" key="1">
    <source>
        <dbReference type="ARBA" id="ARBA00022801"/>
    </source>
</evidence>
<dbReference type="PANTHER" id="PTHR43316">
    <property type="entry name" value="HYDROLASE, HALOACID DELAHOGENASE-RELATED"/>
    <property type="match status" value="1"/>
</dbReference>
<proteinExistence type="predicted"/>
<dbReference type="InterPro" id="IPR006328">
    <property type="entry name" value="2-HAD"/>
</dbReference>
<dbReference type="EMBL" id="JAMJPJ010000027">
    <property type="protein sequence ID" value="MCL7931076.1"/>
    <property type="molecule type" value="Genomic_DNA"/>
</dbReference>
<dbReference type="PRINTS" id="PR00413">
    <property type="entry name" value="HADHALOGNASE"/>
</dbReference>
<dbReference type="InterPro" id="IPR006439">
    <property type="entry name" value="HAD-SF_hydro_IA"/>
</dbReference>
<evidence type="ECO:0000313" key="3">
    <source>
        <dbReference type="Proteomes" id="UP001165308"/>
    </source>
</evidence>
<dbReference type="SFLD" id="SFLDG01129">
    <property type="entry name" value="C1.5:_HAD__Beta-PGM__Phosphata"/>
    <property type="match status" value="1"/>
</dbReference>
<keyword evidence="1" id="KW-0378">Hydrolase</keyword>
<keyword evidence="3" id="KW-1185">Reference proteome</keyword>
<dbReference type="InterPro" id="IPR023214">
    <property type="entry name" value="HAD_sf"/>
</dbReference>
<dbReference type="InterPro" id="IPR051540">
    <property type="entry name" value="S-2-haloacid_dehalogenase"/>
</dbReference>
<dbReference type="Proteomes" id="UP001165308">
    <property type="component" value="Unassembled WGS sequence"/>
</dbReference>
<dbReference type="PANTHER" id="PTHR43316:SF3">
    <property type="entry name" value="HALOACID DEHALOGENASE, TYPE II (AFU_ORTHOLOGUE AFUA_2G07750)-RELATED"/>
    <property type="match status" value="1"/>
</dbReference>
<dbReference type="Gene3D" id="3.40.50.1000">
    <property type="entry name" value="HAD superfamily/HAD-like"/>
    <property type="match status" value="1"/>
</dbReference>